<protein>
    <submittedName>
        <fullName evidence="1">Uncharacterized protein</fullName>
    </submittedName>
</protein>
<dbReference type="Proteomes" id="UP000265520">
    <property type="component" value="Unassembled WGS sequence"/>
</dbReference>
<keyword evidence="2" id="KW-1185">Reference proteome</keyword>
<evidence type="ECO:0000313" key="2">
    <source>
        <dbReference type="Proteomes" id="UP000265520"/>
    </source>
</evidence>
<reference evidence="1 2" key="1">
    <citation type="journal article" date="2018" name="Front. Plant Sci.">
        <title>Red Clover (Trifolium pratense) and Zigzag Clover (T. medium) - A Picture of Genomic Similarities and Differences.</title>
        <authorList>
            <person name="Dluhosova J."/>
            <person name="Istvanek J."/>
            <person name="Nedelnik J."/>
            <person name="Repkova J."/>
        </authorList>
    </citation>
    <scope>NUCLEOTIDE SEQUENCE [LARGE SCALE GENOMIC DNA]</scope>
    <source>
        <strain evidence="2">cv. 10/8</strain>
        <tissue evidence="1">Leaf</tissue>
    </source>
</reference>
<dbReference type="AlphaFoldDB" id="A0A392QR01"/>
<evidence type="ECO:0000313" key="1">
    <source>
        <dbReference type="EMBL" id="MCI26254.1"/>
    </source>
</evidence>
<proteinExistence type="predicted"/>
<name>A0A392QR01_9FABA</name>
<sequence length="90" mass="10751">MWLKESDINEVVHEGWLEGGNDVVNRLGGRASKLQCWSRRVRMKFKEDIEACRKQIELLRSRNDEDGVMRYKAAQNHMNKLISQEETFWR</sequence>
<comment type="caution">
    <text evidence="1">The sequence shown here is derived from an EMBL/GenBank/DDBJ whole genome shotgun (WGS) entry which is preliminary data.</text>
</comment>
<accession>A0A392QR01</accession>
<dbReference type="EMBL" id="LXQA010152107">
    <property type="protein sequence ID" value="MCI26254.1"/>
    <property type="molecule type" value="Genomic_DNA"/>
</dbReference>
<organism evidence="1 2">
    <name type="scientific">Trifolium medium</name>
    <dbReference type="NCBI Taxonomy" id="97028"/>
    <lineage>
        <taxon>Eukaryota</taxon>
        <taxon>Viridiplantae</taxon>
        <taxon>Streptophyta</taxon>
        <taxon>Embryophyta</taxon>
        <taxon>Tracheophyta</taxon>
        <taxon>Spermatophyta</taxon>
        <taxon>Magnoliopsida</taxon>
        <taxon>eudicotyledons</taxon>
        <taxon>Gunneridae</taxon>
        <taxon>Pentapetalae</taxon>
        <taxon>rosids</taxon>
        <taxon>fabids</taxon>
        <taxon>Fabales</taxon>
        <taxon>Fabaceae</taxon>
        <taxon>Papilionoideae</taxon>
        <taxon>50 kb inversion clade</taxon>
        <taxon>NPAAA clade</taxon>
        <taxon>Hologalegina</taxon>
        <taxon>IRL clade</taxon>
        <taxon>Trifolieae</taxon>
        <taxon>Trifolium</taxon>
    </lineage>
</organism>